<proteinExistence type="predicted"/>
<gene>
    <name evidence="2" type="ORF">CSOJ01_01149</name>
</gene>
<name>A0A8H6JV96_9PEZI</name>
<reference evidence="2 3" key="1">
    <citation type="journal article" date="2020" name="Phytopathology">
        <title>Genome Sequence Resources of Colletotrichum truncatum, C. plurivorum, C. musicola, and C. sojae: Four Species Pathogenic to Soybean (Glycine max).</title>
        <authorList>
            <person name="Rogerio F."/>
            <person name="Boufleur T.R."/>
            <person name="Ciampi-Guillardi M."/>
            <person name="Sukno S.A."/>
            <person name="Thon M.R."/>
            <person name="Massola Junior N.S."/>
            <person name="Baroncelli R."/>
        </authorList>
    </citation>
    <scope>NUCLEOTIDE SEQUENCE [LARGE SCALE GENOMIC DNA]</scope>
    <source>
        <strain evidence="2 3">LFN0009</strain>
    </source>
</reference>
<feature type="compositionally biased region" description="Basic and acidic residues" evidence="1">
    <location>
        <begin position="82"/>
        <end position="107"/>
    </location>
</feature>
<evidence type="ECO:0000256" key="1">
    <source>
        <dbReference type="SAM" id="MobiDB-lite"/>
    </source>
</evidence>
<organism evidence="2 3">
    <name type="scientific">Colletotrichum sojae</name>
    <dbReference type="NCBI Taxonomy" id="2175907"/>
    <lineage>
        <taxon>Eukaryota</taxon>
        <taxon>Fungi</taxon>
        <taxon>Dikarya</taxon>
        <taxon>Ascomycota</taxon>
        <taxon>Pezizomycotina</taxon>
        <taxon>Sordariomycetes</taxon>
        <taxon>Hypocreomycetidae</taxon>
        <taxon>Glomerellales</taxon>
        <taxon>Glomerellaceae</taxon>
        <taxon>Colletotrichum</taxon>
        <taxon>Colletotrichum orchidearum species complex</taxon>
    </lineage>
</organism>
<accession>A0A8H6JV96</accession>
<feature type="region of interest" description="Disordered" evidence="1">
    <location>
        <begin position="1"/>
        <end position="28"/>
    </location>
</feature>
<dbReference type="Proteomes" id="UP000652219">
    <property type="component" value="Unassembled WGS sequence"/>
</dbReference>
<evidence type="ECO:0000313" key="3">
    <source>
        <dbReference type="Proteomes" id="UP000652219"/>
    </source>
</evidence>
<keyword evidence="3" id="KW-1185">Reference proteome</keyword>
<feature type="region of interest" description="Disordered" evidence="1">
    <location>
        <begin position="68"/>
        <end position="121"/>
    </location>
</feature>
<evidence type="ECO:0000313" key="2">
    <source>
        <dbReference type="EMBL" id="KAF6819742.1"/>
    </source>
</evidence>
<protein>
    <submittedName>
        <fullName evidence="2">Uncharacterized protein</fullName>
    </submittedName>
</protein>
<dbReference type="AlphaFoldDB" id="A0A8H6JV96"/>
<comment type="caution">
    <text evidence="2">The sequence shown here is derived from an EMBL/GenBank/DDBJ whole genome shotgun (WGS) entry which is preliminary data.</text>
</comment>
<dbReference type="EMBL" id="WIGN01000008">
    <property type="protein sequence ID" value="KAF6819742.1"/>
    <property type="molecule type" value="Genomic_DNA"/>
</dbReference>
<sequence>MTNPIPSRPQAKLDTSRSSSKFGRESLTALRSVAQSETWFREMDRRQRRAQSGQRTVGDATLTAFPLVHPALIPPKSNTTIRETRGDRETQARGNMRGEELPPRCGHETAGQGGTTLRRQR</sequence>